<sequence length="27" mass="3250">MVQLSRTQSKDRLFNFKAIRGKMCFPF</sequence>
<name>I3SQZ0_MEDTR</name>
<accession>I3SQZ0</accession>
<reference evidence="1" key="1">
    <citation type="submission" date="2012-05" db="EMBL/GenBank/DDBJ databases">
        <authorList>
            <person name="Krishnakumar V."/>
            <person name="Cheung F."/>
            <person name="Xiao Y."/>
            <person name="Chan A."/>
            <person name="Moskal W.A."/>
            <person name="Town C.D."/>
        </authorList>
    </citation>
    <scope>NUCLEOTIDE SEQUENCE</scope>
</reference>
<evidence type="ECO:0000313" key="1">
    <source>
        <dbReference type="EMBL" id="AFK42682.1"/>
    </source>
</evidence>
<proteinExistence type="evidence at transcript level"/>
<dbReference type="AlphaFoldDB" id="I3SQZ0"/>
<organism evidence="1">
    <name type="scientific">Medicago truncatula</name>
    <name type="common">Barrel medic</name>
    <name type="synonym">Medicago tribuloides</name>
    <dbReference type="NCBI Taxonomy" id="3880"/>
    <lineage>
        <taxon>Eukaryota</taxon>
        <taxon>Viridiplantae</taxon>
        <taxon>Streptophyta</taxon>
        <taxon>Embryophyta</taxon>
        <taxon>Tracheophyta</taxon>
        <taxon>Spermatophyta</taxon>
        <taxon>Magnoliopsida</taxon>
        <taxon>eudicotyledons</taxon>
        <taxon>Gunneridae</taxon>
        <taxon>Pentapetalae</taxon>
        <taxon>rosids</taxon>
        <taxon>fabids</taxon>
        <taxon>Fabales</taxon>
        <taxon>Fabaceae</taxon>
        <taxon>Papilionoideae</taxon>
        <taxon>50 kb inversion clade</taxon>
        <taxon>NPAAA clade</taxon>
        <taxon>Hologalegina</taxon>
        <taxon>IRL clade</taxon>
        <taxon>Trifolieae</taxon>
        <taxon>Medicago</taxon>
    </lineage>
</organism>
<dbReference type="EMBL" id="BT142888">
    <property type="protein sequence ID" value="AFK42682.1"/>
    <property type="molecule type" value="mRNA"/>
</dbReference>
<protein>
    <submittedName>
        <fullName evidence="1">Uncharacterized protein</fullName>
    </submittedName>
</protein>